<protein>
    <submittedName>
        <fullName evidence="2">ABC transporter permease</fullName>
    </submittedName>
</protein>
<gene>
    <name evidence="2" type="ORF">FKG94_00615</name>
</gene>
<sequence>MLAPVSRLGRAAIRVVEQAGRLAIFFVTCLSRLVYWPFPVAEVIKQMHFIGARSLPVIAVAGLFTGMVVALQFYDALIRFGSVDLLGSVVALSLIRELGPVMAALMVIARAGSATCSEIAIMRNEQQFDALDCMAIDSFRYVMLPRLIAGIIAVPLLTAIVNVVGIGGGYIVGVIIQGVSDGAYLGGMADTVLWSDVRMGLVKSTLFGAVIFCVVLAKGYYVHIEQPVSGAEGVGRATTDAVVLSAMLMLFTDYVVSALML</sequence>
<dbReference type="Pfam" id="PF02405">
    <property type="entry name" value="MlaE"/>
    <property type="match status" value="1"/>
</dbReference>
<dbReference type="PANTHER" id="PTHR30188:SF4">
    <property type="entry name" value="PROTEIN TRIGALACTOSYLDIACYLGLYCEROL 1, CHLOROPLASTIC"/>
    <property type="match status" value="1"/>
</dbReference>
<feature type="transmembrane region" description="Helical" evidence="1">
    <location>
        <begin position="50"/>
        <end position="70"/>
    </location>
</feature>
<evidence type="ECO:0000313" key="3">
    <source>
        <dbReference type="Proteomes" id="UP000319732"/>
    </source>
</evidence>
<dbReference type="GO" id="GO:0005548">
    <property type="term" value="F:phospholipid transporter activity"/>
    <property type="evidence" value="ECO:0007669"/>
    <property type="project" value="TreeGrafter"/>
</dbReference>
<feature type="transmembrane region" description="Helical" evidence="1">
    <location>
        <begin position="143"/>
        <end position="164"/>
    </location>
</feature>
<keyword evidence="1" id="KW-0472">Membrane</keyword>
<accession>A0A545UA05</accession>
<keyword evidence="3" id="KW-1185">Reference proteome</keyword>
<feature type="transmembrane region" description="Helical" evidence="1">
    <location>
        <begin position="201"/>
        <end position="221"/>
    </location>
</feature>
<reference evidence="2 3" key="1">
    <citation type="submission" date="2019-06" db="EMBL/GenBank/DDBJ databases">
        <title>Whole genome sequence for Cellvibrionaceae sp. R142.</title>
        <authorList>
            <person name="Wang G."/>
        </authorList>
    </citation>
    <scope>NUCLEOTIDE SEQUENCE [LARGE SCALE GENOMIC DNA]</scope>
    <source>
        <strain evidence="2 3">R142</strain>
    </source>
</reference>
<evidence type="ECO:0000256" key="1">
    <source>
        <dbReference type="SAM" id="Phobius"/>
    </source>
</evidence>
<organism evidence="2 3">
    <name type="scientific">Exilibacterium tricleocarpae</name>
    <dbReference type="NCBI Taxonomy" id="2591008"/>
    <lineage>
        <taxon>Bacteria</taxon>
        <taxon>Pseudomonadati</taxon>
        <taxon>Pseudomonadota</taxon>
        <taxon>Gammaproteobacteria</taxon>
        <taxon>Cellvibrionales</taxon>
        <taxon>Cellvibrionaceae</taxon>
        <taxon>Exilibacterium</taxon>
    </lineage>
</organism>
<dbReference type="AlphaFoldDB" id="A0A545UA05"/>
<dbReference type="EMBL" id="VHSG01000002">
    <property type="protein sequence ID" value="TQV86315.1"/>
    <property type="molecule type" value="Genomic_DNA"/>
</dbReference>
<dbReference type="InterPro" id="IPR030802">
    <property type="entry name" value="Permease_MalE"/>
</dbReference>
<keyword evidence="1" id="KW-1133">Transmembrane helix</keyword>
<evidence type="ECO:0000313" key="2">
    <source>
        <dbReference type="EMBL" id="TQV86315.1"/>
    </source>
</evidence>
<feature type="transmembrane region" description="Helical" evidence="1">
    <location>
        <begin position="241"/>
        <end position="260"/>
    </location>
</feature>
<proteinExistence type="predicted"/>
<feature type="transmembrane region" description="Helical" evidence="1">
    <location>
        <begin position="20"/>
        <end position="38"/>
    </location>
</feature>
<comment type="caution">
    <text evidence="2">The sequence shown here is derived from an EMBL/GenBank/DDBJ whole genome shotgun (WGS) entry which is preliminary data.</text>
</comment>
<dbReference type="OrthoDB" id="9806241at2"/>
<name>A0A545UA05_9GAMM</name>
<dbReference type="Proteomes" id="UP000319732">
    <property type="component" value="Unassembled WGS sequence"/>
</dbReference>
<dbReference type="GO" id="GO:0043190">
    <property type="term" value="C:ATP-binding cassette (ABC) transporter complex"/>
    <property type="evidence" value="ECO:0007669"/>
    <property type="project" value="InterPro"/>
</dbReference>
<dbReference type="PANTHER" id="PTHR30188">
    <property type="entry name" value="ABC TRANSPORTER PERMEASE PROTEIN-RELATED"/>
    <property type="match status" value="1"/>
</dbReference>
<keyword evidence="1" id="KW-0812">Transmembrane</keyword>